<evidence type="ECO:0000313" key="2">
    <source>
        <dbReference type="EMBL" id="MBX38901.1"/>
    </source>
</evidence>
<accession>A0A2P2N8U2</accession>
<dbReference type="EMBL" id="GGEC01058417">
    <property type="protein sequence ID" value="MBX38901.1"/>
    <property type="molecule type" value="Transcribed_RNA"/>
</dbReference>
<proteinExistence type="predicted"/>
<protein>
    <submittedName>
        <fullName evidence="2">Uncharacterized protein</fullName>
    </submittedName>
</protein>
<evidence type="ECO:0000256" key="1">
    <source>
        <dbReference type="SAM" id="SignalP"/>
    </source>
</evidence>
<sequence>MVLLLKFLLGFPPIQPSLSLSWGIFRLSMEVSQNLFTILCNIIEDLTFKQ</sequence>
<reference evidence="2" key="1">
    <citation type="submission" date="2018-02" db="EMBL/GenBank/DDBJ databases">
        <title>Rhizophora mucronata_Transcriptome.</title>
        <authorList>
            <person name="Meera S.P."/>
            <person name="Sreeshan A."/>
            <person name="Augustine A."/>
        </authorList>
    </citation>
    <scope>NUCLEOTIDE SEQUENCE</scope>
    <source>
        <tissue evidence="2">Leaf</tissue>
    </source>
</reference>
<organism evidence="2">
    <name type="scientific">Rhizophora mucronata</name>
    <name type="common">Asiatic mangrove</name>
    <dbReference type="NCBI Taxonomy" id="61149"/>
    <lineage>
        <taxon>Eukaryota</taxon>
        <taxon>Viridiplantae</taxon>
        <taxon>Streptophyta</taxon>
        <taxon>Embryophyta</taxon>
        <taxon>Tracheophyta</taxon>
        <taxon>Spermatophyta</taxon>
        <taxon>Magnoliopsida</taxon>
        <taxon>eudicotyledons</taxon>
        <taxon>Gunneridae</taxon>
        <taxon>Pentapetalae</taxon>
        <taxon>rosids</taxon>
        <taxon>fabids</taxon>
        <taxon>Malpighiales</taxon>
        <taxon>Rhizophoraceae</taxon>
        <taxon>Rhizophora</taxon>
    </lineage>
</organism>
<dbReference type="AlphaFoldDB" id="A0A2P2N8U2"/>
<feature type="signal peptide" evidence="1">
    <location>
        <begin position="1"/>
        <end position="19"/>
    </location>
</feature>
<feature type="chain" id="PRO_5015144367" evidence="1">
    <location>
        <begin position="20"/>
        <end position="50"/>
    </location>
</feature>
<name>A0A2P2N8U2_RHIMU</name>
<keyword evidence="1" id="KW-0732">Signal</keyword>